<keyword evidence="2" id="KW-0067">ATP-binding</keyword>
<comment type="caution">
    <text evidence="4">The sequence shown here is derived from an EMBL/GenBank/DDBJ whole genome shotgun (WGS) entry which is preliminary data.</text>
</comment>
<dbReference type="InterPro" id="IPR001245">
    <property type="entry name" value="Ser-Thr/Tyr_kinase_cat_dom"/>
</dbReference>
<dbReference type="InterPro" id="IPR050198">
    <property type="entry name" value="Non-receptor_tyrosine_kinases"/>
</dbReference>
<keyword evidence="5" id="KW-1185">Reference proteome</keyword>
<keyword evidence="1" id="KW-0547">Nucleotide-binding</keyword>
<evidence type="ECO:0000259" key="3">
    <source>
        <dbReference type="PROSITE" id="PS50011"/>
    </source>
</evidence>
<organism evidence="4 5">
    <name type="scientific">Endocarpon pusillum</name>
    <dbReference type="NCBI Taxonomy" id="364733"/>
    <lineage>
        <taxon>Eukaryota</taxon>
        <taxon>Fungi</taxon>
        <taxon>Dikarya</taxon>
        <taxon>Ascomycota</taxon>
        <taxon>Pezizomycotina</taxon>
        <taxon>Eurotiomycetes</taxon>
        <taxon>Chaetothyriomycetidae</taxon>
        <taxon>Verrucariales</taxon>
        <taxon>Verrucariaceae</taxon>
        <taxon>Endocarpon</taxon>
    </lineage>
</organism>
<feature type="domain" description="Protein kinase" evidence="3">
    <location>
        <begin position="10"/>
        <end position="262"/>
    </location>
</feature>
<dbReference type="EMBL" id="JAACFV010000118">
    <property type="protein sequence ID" value="KAF7505113.1"/>
    <property type="molecule type" value="Genomic_DNA"/>
</dbReference>
<dbReference type="PROSITE" id="PS50011">
    <property type="entry name" value="PROTEIN_KINASE_DOM"/>
    <property type="match status" value="1"/>
</dbReference>
<evidence type="ECO:0000256" key="2">
    <source>
        <dbReference type="ARBA" id="ARBA00022840"/>
    </source>
</evidence>
<dbReference type="OrthoDB" id="4156987at2759"/>
<dbReference type="Pfam" id="PF07714">
    <property type="entry name" value="PK_Tyr_Ser-Thr"/>
    <property type="match status" value="1"/>
</dbReference>
<name>A0A8H7A9R6_9EURO</name>
<dbReference type="GO" id="GO:0004713">
    <property type="term" value="F:protein tyrosine kinase activity"/>
    <property type="evidence" value="ECO:0007669"/>
    <property type="project" value="InterPro"/>
</dbReference>
<dbReference type="InterPro" id="IPR020635">
    <property type="entry name" value="Tyr_kinase_cat_dom"/>
</dbReference>
<dbReference type="Gene3D" id="1.10.510.10">
    <property type="entry name" value="Transferase(Phosphotransferase) domain 1"/>
    <property type="match status" value="1"/>
</dbReference>
<protein>
    <recommendedName>
        <fullName evidence="3">Protein kinase domain-containing protein</fullName>
    </recommendedName>
</protein>
<evidence type="ECO:0000313" key="5">
    <source>
        <dbReference type="Proteomes" id="UP000606974"/>
    </source>
</evidence>
<dbReference type="InterPro" id="IPR000719">
    <property type="entry name" value="Prot_kinase_dom"/>
</dbReference>
<dbReference type="PANTHER" id="PTHR24418">
    <property type="entry name" value="TYROSINE-PROTEIN KINASE"/>
    <property type="match status" value="1"/>
</dbReference>
<dbReference type="SUPFAM" id="SSF56112">
    <property type="entry name" value="Protein kinase-like (PK-like)"/>
    <property type="match status" value="1"/>
</dbReference>
<reference evidence="4" key="1">
    <citation type="submission" date="2020-02" db="EMBL/GenBank/DDBJ databases">
        <authorList>
            <person name="Palmer J.M."/>
        </authorList>
    </citation>
    <scope>NUCLEOTIDE SEQUENCE</scope>
    <source>
        <strain evidence="4">EPUS1.4</strain>
        <tissue evidence="4">Thallus</tissue>
    </source>
</reference>
<evidence type="ECO:0000313" key="4">
    <source>
        <dbReference type="EMBL" id="KAF7505113.1"/>
    </source>
</evidence>
<gene>
    <name evidence="4" type="ORF">GJ744_001253</name>
</gene>
<dbReference type="InterPro" id="IPR011009">
    <property type="entry name" value="Kinase-like_dom_sf"/>
</dbReference>
<dbReference type="AlphaFoldDB" id="A0A8H7A9R6"/>
<accession>A0A8H7A9R6</accession>
<dbReference type="Proteomes" id="UP000606974">
    <property type="component" value="Unassembled WGS sequence"/>
</dbReference>
<dbReference type="SMART" id="SM00219">
    <property type="entry name" value="TyrKc"/>
    <property type="match status" value="1"/>
</dbReference>
<dbReference type="GO" id="GO:0005524">
    <property type="term" value="F:ATP binding"/>
    <property type="evidence" value="ECO:0007669"/>
    <property type="project" value="UniProtKB-KW"/>
</dbReference>
<sequence>MPYLKTDGDVWDLECVDRGRSGIILKLNPTRVLKAPLIIHNMDASEEEKFEADYLKDDNISFLENEKATFQRLGYYEHIVEWHALRSGRIKMKYMSYGPLSRFWQYHTPSRKQLHSWICSIAAAITYAHSRNVIVDDIAARNILIDDDQSAKLCDFTDSAVLSFDVDISQESQDGASIYTDIFQFGSLVYEIITGKRFDFDLFHPSDAEEKHGEGIIPYWPDKNQLPLISHLDYGATILKCWKRGFEDMSSVNAEIQTYDRL</sequence>
<evidence type="ECO:0000256" key="1">
    <source>
        <dbReference type="ARBA" id="ARBA00022741"/>
    </source>
</evidence>
<proteinExistence type="predicted"/>